<dbReference type="AlphaFoldDB" id="A0A7S3Z1H1"/>
<gene>
    <name evidence="1" type="ORF">LGLO00237_LOCUS20355</name>
</gene>
<dbReference type="EMBL" id="HBIV01028447">
    <property type="protein sequence ID" value="CAE0668730.1"/>
    <property type="molecule type" value="Transcribed_RNA"/>
</dbReference>
<proteinExistence type="predicted"/>
<name>A0A7S3Z1H1_9EUKA</name>
<evidence type="ECO:0000313" key="1">
    <source>
        <dbReference type="EMBL" id="CAE0668730.1"/>
    </source>
</evidence>
<accession>A0A7S3Z1H1</accession>
<organism evidence="1">
    <name type="scientific">Lotharella globosa</name>
    <dbReference type="NCBI Taxonomy" id="91324"/>
    <lineage>
        <taxon>Eukaryota</taxon>
        <taxon>Sar</taxon>
        <taxon>Rhizaria</taxon>
        <taxon>Cercozoa</taxon>
        <taxon>Chlorarachniophyceae</taxon>
        <taxon>Lotharella</taxon>
    </lineage>
</organism>
<sequence length="109" mass="12280">MTTAPRCARTVKRNLSASSEDVVFYMFLFMCKQRAARACLGVVGKLACHQSRIEPKFTSCSAQMESVAQKVMMLDASAQLYIPACSGNHIATKNFMHERNLDFVQRLER</sequence>
<reference evidence="1" key="1">
    <citation type="submission" date="2021-01" db="EMBL/GenBank/DDBJ databases">
        <authorList>
            <person name="Corre E."/>
            <person name="Pelletier E."/>
            <person name="Niang G."/>
            <person name="Scheremetjew M."/>
            <person name="Finn R."/>
            <person name="Kale V."/>
            <person name="Holt S."/>
            <person name="Cochrane G."/>
            <person name="Meng A."/>
            <person name="Brown T."/>
            <person name="Cohen L."/>
        </authorList>
    </citation>
    <scope>NUCLEOTIDE SEQUENCE</scope>
    <source>
        <strain evidence="1">CCCM811</strain>
    </source>
</reference>
<protein>
    <submittedName>
        <fullName evidence="1">Uncharacterized protein</fullName>
    </submittedName>
</protein>